<keyword evidence="1" id="KW-0472">Membrane</keyword>
<dbReference type="Pfam" id="PF03779">
    <property type="entry name" value="SPW"/>
    <property type="match status" value="1"/>
</dbReference>
<proteinExistence type="predicted"/>
<dbReference type="EMBL" id="BAAAQD010000002">
    <property type="protein sequence ID" value="GAA1505696.1"/>
    <property type="molecule type" value="Genomic_DNA"/>
</dbReference>
<keyword evidence="4" id="KW-1185">Reference proteome</keyword>
<feature type="transmembrane region" description="Helical" evidence="1">
    <location>
        <begin position="89"/>
        <end position="108"/>
    </location>
</feature>
<keyword evidence="1" id="KW-0812">Transmembrane</keyword>
<name>A0ABP4KMH6_9ACTN</name>
<reference evidence="4" key="1">
    <citation type="journal article" date="2019" name="Int. J. Syst. Evol. Microbiol.">
        <title>The Global Catalogue of Microorganisms (GCM) 10K type strain sequencing project: providing services to taxonomists for standard genome sequencing and annotation.</title>
        <authorList>
            <consortium name="The Broad Institute Genomics Platform"/>
            <consortium name="The Broad Institute Genome Sequencing Center for Infectious Disease"/>
            <person name="Wu L."/>
            <person name="Ma J."/>
        </authorList>
    </citation>
    <scope>NUCLEOTIDE SEQUENCE [LARGE SCALE GENOMIC DNA]</scope>
    <source>
        <strain evidence="4">JCM 15933</strain>
    </source>
</reference>
<evidence type="ECO:0000256" key="1">
    <source>
        <dbReference type="SAM" id="Phobius"/>
    </source>
</evidence>
<keyword evidence="1" id="KW-1133">Transmembrane helix</keyword>
<dbReference type="RefSeq" id="WP_344501427.1">
    <property type="nucleotide sequence ID" value="NZ_BAAAQD010000002.1"/>
</dbReference>
<dbReference type="Proteomes" id="UP001501470">
    <property type="component" value="Unassembled WGS sequence"/>
</dbReference>
<comment type="caution">
    <text evidence="3">The sequence shown here is derived from an EMBL/GenBank/DDBJ whole genome shotgun (WGS) entry which is preliminary data.</text>
</comment>
<feature type="domain" description="SPW repeat-containing integral membrane" evidence="2">
    <location>
        <begin position="39"/>
        <end position="129"/>
    </location>
</feature>
<gene>
    <name evidence="3" type="ORF">GCM10009827_019230</name>
</gene>
<organism evidence="3 4">
    <name type="scientific">Dactylosporangium maewongense</name>
    <dbReference type="NCBI Taxonomy" id="634393"/>
    <lineage>
        <taxon>Bacteria</taxon>
        <taxon>Bacillati</taxon>
        <taxon>Actinomycetota</taxon>
        <taxon>Actinomycetes</taxon>
        <taxon>Micromonosporales</taxon>
        <taxon>Micromonosporaceae</taxon>
        <taxon>Dactylosporangium</taxon>
    </lineage>
</organism>
<feature type="transmembrane region" description="Helical" evidence="1">
    <location>
        <begin position="64"/>
        <end position="84"/>
    </location>
</feature>
<feature type="transmembrane region" description="Helical" evidence="1">
    <location>
        <begin position="34"/>
        <end position="58"/>
    </location>
</feature>
<evidence type="ECO:0000259" key="2">
    <source>
        <dbReference type="Pfam" id="PF03779"/>
    </source>
</evidence>
<evidence type="ECO:0000313" key="4">
    <source>
        <dbReference type="Proteomes" id="UP001501470"/>
    </source>
</evidence>
<dbReference type="InterPro" id="IPR005530">
    <property type="entry name" value="SPW"/>
</dbReference>
<sequence>MTSFISDQDFTTPAHVRATADFQEREERRESSPAPFLAVVFLAAVWLVVSAVPIGYIGAARYDVFWSDAVVGIAVAIVTMVRLLRPTPALTWVTGGLAGWLLLAPLVLQYGWSGPTANDLIVGLVMLICTGLSASSS</sequence>
<evidence type="ECO:0000313" key="3">
    <source>
        <dbReference type="EMBL" id="GAA1505696.1"/>
    </source>
</evidence>
<protein>
    <recommendedName>
        <fullName evidence="2">SPW repeat-containing integral membrane domain-containing protein</fullName>
    </recommendedName>
</protein>
<accession>A0ABP4KMH6</accession>